<gene>
    <name evidence="3" type="ORF">AVDCRST_MAG73-2660</name>
</gene>
<evidence type="ECO:0000256" key="2">
    <source>
        <dbReference type="SAM" id="SignalP"/>
    </source>
</evidence>
<dbReference type="EMBL" id="CADCWE010000176">
    <property type="protein sequence ID" value="CAA9548593.1"/>
    <property type="molecule type" value="Genomic_DNA"/>
</dbReference>
<accession>A0A6J4UIW1</accession>
<evidence type="ECO:0000313" key="3">
    <source>
        <dbReference type="EMBL" id="CAA9548593.1"/>
    </source>
</evidence>
<evidence type="ECO:0000256" key="1">
    <source>
        <dbReference type="SAM" id="MobiDB-lite"/>
    </source>
</evidence>
<keyword evidence="2" id="KW-0732">Signal</keyword>
<evidence type="ECO:0008006" key="4">
    <source>
        <dbReference type="Google" id="ProtNLM"/>
    </source>
</evidence>
<protein>
    <recommendedName>
        <fullName evidence="4">Secreted protein</fullName>
    </recommendedName>
</protein>
<organism evidence="3">
    <name type="scientific">uncultured Thermomicrobiales bacterium</name>
    <dbReference type="NCBI Taxonomy" id="1645740"/>
    <lineage>
        <taxon>Bacteria</taxon>
        <taxon>Pseudomonadati</taxon>
        <taxon>Thermomicrobiota</taxon>
        <taxon>Thermomicrobia</taxon>
        <taxon>Thermomicrobiales</taxon>
        <taxon>environmental samples</taxon>
    </lineage>
</organism>
<feature type="signal peptide" evidence="2">
    <location>
        <begin position="1"/>
        <end position="22"/>
    </location>
</feature>
<dbReference type="AlphaFoldDB" id="A0A6J4UIW1"/>
<name>A0A6J4UIW1_9BACT</name>
<sequence>MVRLALLVAVVLSLGGYVFTAAQDQDPPAAEPIEGATCATPVATPDASPMASPAGSPVAFPDASPMTSPAASPMASPVGSPCPDDAGTPPAVQQEDVQ</sequence>
<feature type="region of interest" description="Disordered" evidence="1">
    <location>
        <begin position="39"/>
        <end position="98"/>
    </location>
</feature>
<reference evidence="3" key="1">
    <citation type="submission" date="2020-02" db="EMBL/GenBank/DDBJ databases">
        <authorList>
            <person name="Meier V. D."/>
        </authorList>
    </citation>
    <scope>NUCLEOTIDE SEQUENCE</scope>
    <source>
        <strain evidence="3">AVDCRST_MAG73</strain>
    </source>
</reference>
<proteinExistence type="predicted"/>
<feature type="chain" id="PRO_5026927232" description="Secreted protein" evidence="2">
    <location>
        <begin position="23"/>
        <end position="98"/>
    </location>
</feature>